<keyword evidence="5" id="KW-0269">Exonuclease</keyword>
<sequence>MNYQEIAKSYNLDESISKILIKRGFNTRKKLNDFFSPSIDKLQSYNDIPNIENVIDLLKEHIEHGSIVIFCDFDCDGLTSAAILYKAVKKFDSRANIKILSGDRYRDEYGLSKKSVELIKKELKPSLVITLDCGISNQIEINELKDDNIEVIVIDHHKNDDLESLKILGDNFIDLKVKSGNYQFKEFSGGGITWRVGQALLKESFDEVLDLVTLSTVADVVPLVGENRYIVAAGLEKFCSGDINPGLDKLTSFLCQSPEAITASDLGYQIGPAINATGRLGSPEPVLDLLLYEERKPAQDLNQLAHQLISNNEKRKELTDRIMEIVDKKIKPELNVILVKGKILRGLVGLIAGKLSSKYNKPAIVIDSQTLKGSARSIEPFDIYANLKRCQQEGMLEETGGHKLAAGLKLKAGRFRDFFEKVNQLAEGIEYKRETYDLELDLDRVNSDLLDSLYRLAPFGHKNRHPVFLSKDVEIDNPNLIKERHLKFESNDIESIGFYMADKFERVKSGYADLLYQPEWTTFRNRTYINLIVKDIY</sequence>
<evidence type="ECO:0000313" key="9">
    <source>
        <dbReference type="EMBL" id="MBF8436313.1"/>
    </source>
</evidence>
<dbReference type="InterPro" id="IPR051673">
    <property type="entry name" value="SSDNA_exonuclease_RecJ"/>
</dbReference>
<dbReference type="Pfam" id="PF02272">
    <property type="entry name" value="DHHA1"/>
    <property type="match status" value="1"/>
</dbReference>
<protein>
    <recommendedName>
        <fullName evidence="2">Single-stranded-DNA-specific exonuclease RecJ</fullName>
    </recommendedName>
</protein>
<dbReference type="PANTHER" id="PTHR30255">
    <property type="entry name" value="SINGLE-STRANDED-DNA-SPECIFIC EXONUCLEASE RECJ"/>
    <property type="match status" value="1"/>
</dbReference>
<dbReference type="GO" id="GO:0003676">
    <property type="term" value="F:nucleic acid binding"/>
    <property type="evidence" value="ECO:0007669"/>
    <property type="project" value="InterPro"/>
</dbReference>
<dbReference type="AlphaFoldDB" id="A0A931AWX9"/>
<evidence type="ECO:0000256" key="5">
    <source>
        <dbReference type="ARBA" id="ARBA00022839"/>
    </source>
</evidence>
<comment type="similarity">
    <text evidence="1">Belongs to the RecJ family.</text>
</comment>
<feature type="domain" description="DDH" evidence="6">
    <location>
        <begin position="66"/>
        <end position="213"/>
    </location>
</feature>
<dbReference type="Gene3D" id="3.90.1640.30">
    <property type="match status" value="1"/>
</dbReference>
<gene>
    <name evidence="9" type="ORF">I0Q91_04410</name>
</gene>
<dbReference type="SUPFAM" id="SSF64182">
    <property type="entry name" value="DHH phosphoesterases"/>
    <property type="match status" value="1"/>
</dbReference>
<dbReference type="Proteomes" id="UP000621436">
    <property type="component" value="Unassembled WGS sequence"/>
</dbReference>
<evidence type="ECO:0000256" key="3">
    <source>
        <dbReference type="ARBA" id="ARBA00022722"/>
    </source>
</evidence>
<dbReference type="Pfam" id="PF01368">
    <property type="entry name" value="DHH"/>
    <property type="match status" value="1"/>
</dbReference>
<reference evidence="9" key="1">
    <citation type="submission" date="2020-11" db="EMBL/GenBank/DDBJ databases">
        <title>Halonatronomonas betainensis gen. nov., sp. nov. a novel haloalkaliphilic representative of the family Halanaerobiacae capable of betaine degradation.</title>
        <authorList>
            <person name="Boltyanskaya Y."/>
            <person name="Kevbrin V."/>
            <person name="Detkova E."/>
            <person name="Grouzdev D.S."/>
            <person name="Koziaeva V."/>
            <person name="Zhilina T."/>
        </authorList>
    </citation>
    <scope>NUCLEOTIDE SEQUENCE</scope>
    <source>
        <strain evidence="9">Z-7014</strain>
    </source>
</reference>
<keyword evidence="4" id="KW-0378">Hydrolase</keyword>
<accession>A0A931AWX9</accession>
<evidence type="ECO:0000256" key="4">
    <source>
        <dbReference type="ARBA" id="ARBA00022801"/>
    </source>
</evidence>
<evidence type="ECO:0000256" key="2">
    <source>
        <dbReference type="ARBA" id="ARBA00019841"/>
    </source>
</evidence>
<proteinExistence type="inferred from homology"/>
<name>A0A931AWX9_9FIRM</name>
<evidence type="ECO:0000259" key="6">
    <source>
        <dbReference type="Pfam" id="PF01368"/>
    </source>
</evidence>
<dbReference type="InterPro" id="IPR001667">
    <property type="entry name" value="DDH_dom"/>
</dbReference>
<dbReference type="InterPro" id="IPR038763">
    <property type="entry name" value="DHH_sf"/>
</dbReference>
<dbReference type="InterPro" id="IPR003156">
    <property type="entry name" value="DHHA1_dom"/>
</dbReference>
<keyword evidence="10" id="KW-1185">Reference proteome</keyword>
<evidence type="ECO:0000256" key="1">
    <source>
        <dbReference type="ARBA" id="ARBA00005915"/>
    </source>
</evidence>
<evidence type="ECO:0000259" key="8">
    <source>
        <dbReference type="Pfam" id="PF17768"/>
    </source>
</evidence>
<feature type="domain" description="DHHA1" evidence="7">
    <location>
        <begin position="345"/>
        <end position="427"/>
    </location>
</feature>
<dbReference type="Gene3D" id="3.10.310.30">
    <property type="match status" value="1"/>
</dbReference>
<organism evidence="9 10">
    <name type="scientific">Halonatronomonas betaini</name>
    <dbReference type="NCBI Taxonomy" id="2778430"/>
    <lineage>
        <taxon>Bacteria</taxon>
        <taxon>Bacillati</taxon>
        <taxon>Bacillota</taxon>
        <taxon>Clostridia</taxon>
        <taxon>Halanaerobiales</taxon>
        <taxon>Halarsenatibacteraceae</taxon>
        <taxon>Halonatronomonas</taxon>
    </lineage>
</organism>
<comment type="caution">
    <text evidence="9">The sequence shown here is derived from an EMBL/GenBank/DDBJ whole genome shotgun (WGS) entry which is preliminary data.</text>
</comment>
<dbReference type="Pfam" id="PF17768">
    <property type="entry name" value="RecJ_OB"/>
    <property type="match status" value="1"/>
</dbReference>
<evidence type="ECO:0000259" key="7">
    <source>
        <dbReference type="Pfam" id="PF02272"/>
    </source>
</evidence>
<feature type="domain" description="RecJ OB" evidence="8">
    <location>
        <begin position="436"/>
        <end position="535"/>
    </location>
</feature>
<dbReference type="EMBL" id="JADPIE010000002">
    <property type="protein sequence ID" value="MBF8436313.1"/>
    <property type="molecule type" value="Genomic_DNA"/>
</dbReference>
<dbReference type="PANTHER" id="PTHR30255:SF2">
    <property type="entry name" value="SINGLE-STRANDED-DNA-SPECIFIC EXONUCLEASE RECJ"/>
    <property type="match status" value="1"/>
</dbReference>
<dbReference type="InterPro" id="IPR041122">
    <property type="entry name" value="RecJ_OB"/>
</dbReference>
<keyword evidence="3" id="KW-0540">Nuclease</keyword>
<dbReference type="RefSeq" id="WP_270453131.1">
    <property type="nucleotide sequence ID" value="NZ_JADPIE010000002.1"/>
</dbReference>
<evidence type="ECO:0000313" key="10">
    <source>
        <dbReference type="Proteomes" id="UP000621436"/>
    </source>
</evidence>
<dbReference type="GO" id="GO:0004527">
    <property type="term" value="F:exonuclease activity"/>
    <property type="evidence" value="ECO:0007669"/>
    <property type="project" value="UniProtKB-KW"/>
</dbReference>